<proteinExistence type="predicted"/>
<evidence type="ECO:0000313" key="1">
    <source>
        <dbReference type="EMBL" id="KAF4648081.1"/>
    </source>
</evidence>
<sequence length="92" mass="10167">CLEVKEDWKARGVGSELLKALVKYVHAVGSAKIDHLWIFDNDDDPVVREACNGAGFDSYLPEEGVVYAYDYPTDDKPIGDNKALPVIPEPMS</sequence>
<feature type="non-terminal residue" evidence="1">
    <location>
        <position position="1"/>
    </location>
</feature>
<dbReference type="AlphaFoldDB" id="A0A7J6KNC0"/>
<evidence type="ECO:0000313" key="2">
    <source>
        <dbReference type="Proteomes" id="UP000572268"/>
    </source>
</evidence>
<dbReference type="EMBL" id="JABANN010002187">
    <property type="protein sequence ID" value="KAF4648081.1"/>
    <property type="molecule type" value="Genomic_DNA"/>
</dbReference>
<protein>
    <submittedName>
        <fullName evidence="1">Uncharacterized protein</fullName>
    </submittedName>
</protein>
<reference evidence="1 2" key="1">
    <citation type="submission" date="2020-04" db="EMBL/GenBank/DDBJ databases">
        <title>Perkinsus olseni comparative genomics.</title>
        <authorList>
            <person name="Bogema D.R."/>
        </authorList>
    </citation>
    <scope>NUCLEOTIDE SEQUENCE [LARGE SCALE GENOMIC DNA]</scope>
    <source>
        <strain evidence="1">ATCC PRA-31</strain>
    </source>
</reference>
<name>A0A7J6KNC0_PEROL</name>
<accession>A0A7J6KNC0</accession>
<dbReference type="Proteomes" id="UP000572268">
    <property type="component" value="Unassembled WGS sequence"/>
</dbReference>
<comment type="caution">
    <text evidence="1">The sequence shown here is derived from an EMBL/GenBank/DDBJ whole genome shotgun (WGS) entry which is preliminary data.</text>
</comment>
<gene>
    <name evidence="1" type="ORF">FOL46_003359</name>
</gene>
<organism evidence="1 2">
    <name type="scientific">Perkinsus olseni</name>
    <name type="common">Perkinsus atlanticus</name>
    <dbReference type="NCBI Taxonomy" id="32597"/>
    <lineage>
        <taxon>Eukaryota</taxon>
        <taxon>Sar</taxon>
        <taxon>Alveolata</taxon>
        <taxon>Perkinsozoa</taxon>
        <taxon>Perkinsea</taxon>
        <taxon>Perkinsida</taxon>
        <taxon>Perkinsidae</taxon>
        <taxon>Perkinsus</taxon>
    </lineage>
</organism>